<dbReference type="InterPro" id="IPR023057">
    <property type="entry name" value="GlnE"/>
</dbReference>
<dbReference type="SUPFAM" id="SSF81593">
    <property type="entry name" value="Nucleotidyltransferase substrate binding subunit/domain"/>
    <property type="match status" value="2"/>
</dbReference>
<dbReference type="GO" id="GO:0005829">
    <property type="term" value="C:cytosol"/>
    <property type="evidence" value="ECO:0007669"/>
    <property type="project" value="TreeGrafter"/>
</dbReference>
<dbReference type="InterPro" id="IPR045865">
    <property type="entry name" value="ACT-like_dom_sf"/>
</dbReference>
<evidence type="ECO:0000259" key="7">
    <source>
        <dbReference type="PROSITE" id="PS51671"/>
    </source>
</evidence>
<dbReference type="PANTHER" id="PTHR30621:SF0">
    <property type="entry name" value="BIFUNCTIONAL GLUTAMINE SYNTHETASE ADENYLYLTRANSFERASE_ADENYLYL-REMOVING ENZYME"/>
    <property type="match status" value="1"/>
</dbReference>
<keyword evidence="9" id="KW-1185">Reference proteome</keyword>
<keyword evidence="6" id="KW-0511">Multifunctional enzyme</keyword>
<evidence type="ECO:0000256" key="6">
    <source>
        <dbReference type="ARBA" id="ARBA00023268"/>
    </source>
</evidence>
<evidence type="ECO:0000256" key="3">
    <source>
        <dbReference type="ARBA" id="ARBA00022741"/>
    </source>
</evidence>
<dbReference type="EMBL" id="CP036271">
    <property type="protein sequence ID" value="QDT53751.1"/>
    <property type="molecule type" value="Genomic_DNA"/>
</dbReference>
<dbReference type="SUPFAM" id="SSF55021">
    <property type="entry name" value="ACT-like"/>
    <property type="match status" value="1"/>
</dbReference>
<dbReference type="GO" id="GO:0000820">
    <property type="term" value="P:regulation of glutamine family amino acid metabolic process"/>
    <property type="evidence" value="ECO:0007669"/>
    <property type="project" value="TreeGrafter"/>
</dbReference>
<keyword evidence="8" id="KW-0436">Ligase</keyword>
<dbReference type="InterPro" id="IPR013546">
    <property type="entry name" value="PII_UdlTrfase/GS_AdlTrfase"/>
</dbReference>
<dbReference type="EC" id="2.7.7.42" evidence="8"/>
<dbReference type="InParanoid" id="A0A517SCA0"/>
<keyword evidence="4" id="KW-0067">ATP-binding</keyword>
<keyword evidence="3" id="KW-0547">Nucleotide-binding</keyword>
<evidence type="ECO:0000313" key="9">
    <source>
        <dbReference type="Proteomes" id="UP000315700"/>
    </source>
</evidence>
<dbReference type="GO" id="GO:0008882">
    <property type="term" value="F:[glutamate-ammonia-ligase] adenylyltransferase activity"/>
    <property type="evidence" value="ECO:0007669"/>
    <property type="project" value="UniProtKB-EC"/>
</dbReference>
<protein>
    <submittedName>
        <fullName evidence="8">Glutamate-ammonia-ligase adenylyltransferase</fullName>
        <ecNumber evidence="8">2.7.7.42</ecNumber>
    </submittedName>
</protein>
<dbReference type="SUPFAM" id="SSF81301">
    <property type="entry name" value="Nucleotidyltransferase"/>
    <property type="match status" value="2"/>
</dbReference>
<dbReference type="CDD" id="cd05401">
    <property type="entry name" value="NT_GlnE_GlnD_like"/>
    <property type="match status" value="2"/>
</dbReference>
<gene>
    <name evidence="8" type="primary">glnE</name>
    <name evidence="8" type="ORF">Pan44_17740</name>
</gene>
<dbReference type="Gene3D" id="3.30.460.10">
    <property type="entry name" value="Beta Polymerase, domain 2"/>
    <property type="match status" value="2"/>
</dbReference>
<dbReference type="KEGG" id="ccos:Pan44_17740"/>
<dbReference type="PANTHER" id="PTHR30621">
    <property type="entry name" value="GLUTAMINE SYNTHETASE ADENYLYLTRANSFERASE"/>
    <property type="match status" value="1"/>
</dbReference>
<dbReference type="Pfam" id="PF08335">
    <property type="entry name" value="GlnD_UR_UTase"/>
    <property type="match status" value="2"/>
</dbReference>
<dbReference type="Gene3D" id="1.20.120.330">
    <property type="entry name" value="Nucleotidyltransferases domain 2"/>
    <property type="match status" value="2"/>
</dbReference>
<reference evidence="8 9" key="1">
    <citation type="submission" date="2019-02" db="EMBL/GenBank/DDBJ databases">
        <title>Deep-cultivation of Planctomycetes and their phenomic and genomic characterization uncovers novel biology.</title>
        <authorList>
            <person name="Wiegand S."/>
            <person name="Jogler M."/>
            <person name="Boedeker C."/>
            <person name="Pinto D."/>
            <person name="Vollmers J."/>
            <person name="Rivas-Marin E."/>
            <person name="Kohn T."/>
            <person name="Peeters S.H."/>
            <person name="Heuer A."/>
            <person name="Rast P."/>
            <person name="Oberbeckmann S."/>
            <person name="Bunk B."/>
            <person name="Jeske O."/>
            <person name="Meyerdierks A."/>
            <person name="Storesund J.E."/>
            <person name="Kallscheuer N."/>
            <person name="Luecker S."/>
            <person name="Lage O.M."/>
            <person name="Pohl T."/>
            <person name="Merkel B.J."/>
            <person name="Hornburger P."/>
            <person name="Mueller R.-W."/>
            <person name="Bruemmer F."/>
            <person name="Labrenz M."/>
            <person name="Spormann A.M."/>
            <person name="Op den Camp H."/>
            <person name="Overmann J."/>
            <person name="Amann R."/>
            <person name="Jetten M.S.M."/>
            <person name="Mascher T."/>
            <person name="Medema M.H."/>
            <person name="Devos D.P."/>
            <person name="Kaster A.-K."/>
            <person name="Ovreas L."/>
            <person name="Rohde M."/>
            <person name="Galperin M.Y."/>
            <person name="Jogler C."/>
        </authorList>
    </citation>
    <scope>NUCLEOTIDE SEQUENCE [LARGE SCALE GENOMIC DNA]</scope>
    <source>
        <strain evidence="8 9">Pan44</strain>
    </source>
</reference>
<feature type="domain" description="ACT" evidence="7">
    <location>
        <begin position="688"/>
        <end position="769"/>
    </location>
</feature>
<proteinExistence type="predicted"/>
<dbReference type="GO" id="GO:0005524">
    <property type="term" value="F:ATP binding"/>
    <property type="evidence" value="ECO:0007669"/>
    <property type="project" value="UniProtKB-KW"/>
</dbReference>
<evidence type="ECO:0000256" key="4">
    <source>
        <dbReference type="ARBA" id="ARBA00022840"/>
    </source>
</evidence>
<name>A0A517SCA0_9PLAN</name>
<accession>A0A517SCA0</accession>
<dbReference type="OrthoDB" id="9759366at2"/>
<dbReference type="GO" id="GO:0016874">
    <property type="term" value="F:ligase activity"/>
    <property type="evidence" value="ECO:0007669"/>
    <property type="project" value="UniProtKB-KW"/>
</dbReference>
<dbReference type="InterPro" id="IPR005190">
    <property type="entry name" value="GlnE_rpt_dom"/>
</dbReference>
<keyword evidence="5" id="KW-0460">Magnesium</keyword>
<evidence type="ECO:0000313" key="8">
    <source>
        <dbReference type="EMBL" id="QDT53751.1"/>
    </source>
</evidence>
<dbReference type="InterPro" id="IPR043519">
    <property type="entry name" value="NT_sf"/>
</dbReference>
<keyword evidence="2 8" id="KW-0548">Nucleotidyltransferase</keyword>
<dbReference type="RefSeq" id="WP_145029212.1">
    <property type="nucleotide sequence ID" value="NZ_CP036271.1"/>
</dbReference>
<dbReference type="InterPro" id="IPR002912">
    <property type="entry name" value="ACT_dom"/>
</dbReference>
<dbReference type="Pfam" id="PF03710">
    <property type="entry name" value="GlnE"/>
    <property type="match status" value="2"/>
</dbReference>
<dbReference type="Proteomes" id="UP000315700">
    <property type="component" value="Chromosome"/>
</dbReference>
<evidence type="ECO:0000256" key="1">
    <source>
        <dbReference type="ARBA" id="ARBA00022679"/>
    </source>
</evidence>
<dbReference type="AlphaFoldDB" id="A0A517SCA0"/>
<organism evidence="8 9">
    <name type="scientific">Caulifigura coniformis</name>
    <dbReference type="NCBI Taxonomy" id="2527983"/>
    <lineage>
        <taxon>Bacteria</taxon>
        <taxon>Pseudomonadati</taxon>
        <taxon>Planctomycetota</taxon>
        <taxon>Planctomycetia</taxon>
        <taxon>Planctomycetales</taxon>
        <taxon>Planctomycetaceae</taxon>
        <taxon>Caulifigura</taxon>
    </lineage>
</organism>
<sequence>MDVAPLLLSADPAHEAEAEETLRSAGFLSIPEARARFRGLARTDAERELFARALPGIVHALADGAVPDTSLINLERFVQAAQDSEGLFRYLAENPRAVEILFRLFVGSQFLTEILLRNPHYLERLTQHKRLADFKSRTQFVDEEQEAIAPTSTFRDRLDELRRYQQWELLRLAACDTFGLMDLKSATLQLALLADSLVQSSLDIAAAELKLQADDFSVLAFGKLGGEELNYSSDIDLVFVCQGGADRYWGLGQKLINAISEPTSAGFLYRVDMRLRPWGSSGPLVSTSDAYVDYLKKHGRLWEKQALLKARVIAGNHAVGNATLKRLEPFIFEIDAEAARANVADMKQKIEQHLAKRGKAWGEVKGGQGSIRDVEFVVQYLQLANGHAMPEVRSFNTLDALVRLAEFDLLRADEFRQLSSGYVFLRTIEHSLQLMHNKQEHSLPESPRELAYLARRLDYPNADVFLSHYTQHCRAIRAIYEKYILRGEVASTPIVLLQRTVDTHFGLAAAGYREIFNDEQAERHLDMLDHLDDQKMMHLEARPSRDGAWELTVVGYDVLGNLSLMCGLLFVWGWNIESGWVFTGAEVFEPKRDGGERRADERRRKYVNVFTVRPVKSPVPDDAWTKYSADLNELLRLALQGKLDEAQGKLAKRVARALRDRVIGPRSSTTLLPVEIDIDNEADPECTVMHIEAEDTIGFLYELTNSLSVSGVSIHRVRIQSNREQALDTLAVVGQDGKKITDPLRLSELRAAVVLTKHFTHLLPQSPNPESALVQFRQFLEHLFQQPNWLEQLASLQQTEVLAALAQLLGVSEFLWHDFLRLQHENLFPVVANVEGLRQARPLAELNREVQSEMDAASDLAGKIAALNAFKDREMLRVDMRHILNLQDKFVEFSRELTEVAEAVVTANLRLCEQELQPAHGSPEWQPDGKPLPSRLALCALGKFGGYELGYASDIELMFVYEADGRTSGPNVITNAEYYQKIVDLFRTHIHAKRKGIFEVDLRLRPYGKAGSLAVSLETFRKYFSSDGPAWPYERQALVKLRPVSGDGAFGRQVVEVRDELIYTGRPFDVAAMRGMREKQNRQLVRAGTFNAKLSPGGLVDCEYLVQGLQITYGHRDESLRATNTRTAMKALQNAGILASGQRVRLRDAYRFWRRVIDGLRMVRGDARDLAVPARDTEEFEFLARRLEYGEDLAKFERDLERNTRYVLELSQLLESHAGTGRRASGGDSV</sequence>
<dbReference type="CDD" id="cd04873">
    <property type="entry name" value="ACT_UUR-ACR-like"/>
    <property type="match status" value="1"/>
</dbReference>
<evidence type="ECO:0000256" key="5">
    <source>
        <dbReference type="ARBA" id="ARBA00022842"/>
    </source>
</evidence>
<evidence type="ECO:0000256" key="2">
    <source>
        <dbReference type="ARBA" id="ARBA00022695"/>
    </source>
</evidence>
<keyword evidence="1 8" id="KW-0808">Transferase</keyword>
<dbReference type="PROSITE" id="PS51671">
    <property type="entry name" value="ACT"/>
    <property type="match status" value="1"/>
</dbReference>
<dbReference type="FunCoup" id="A0A517SCA0">
    <property type="interactions" value="176"/>
</dbReference>